<comment type="caution">
    <text evidence="23">The sequence shown here is derived from an EMBL/GenBank/DDBJ whole genome shotgun (WGS) entry which is preliminary data.</text>
</comment>
<keyword evidence="14 20" id="KW-1133">Transmembrane helix</keyword>
<name>A0A927FR64_9HYPH</name>
<dbReference type="Proteomes" id="UP000654108">
    <property type="component" value="Unassembled WGS sequence"/>
</dbReference>
<dbReference type="AlphaFoldDB" id="A0A927FR64"/>
<evidence type="ECO:0000256" key="12">
    <source>
        <dbReference type="ARBA" id="ARBA00022967"/>
    </source>
</evidence>
<dbReference type="FunFam" id="2.102.10.10:FF:000001">
    <property type="entry name" value="Cytochrome b-c1 complex subunit Rieske, mitochondrial"/>
    <property type="match status" value="1"/>
</dbReference>
<keyword evidence="7 20" id="KW-0813">Transport</keyword>
<evidence type="ECO:0000256" key="8">
    <source>
        <dbReference type="ARBA" id="ARBA00022475"/>
    </source>
</evidence>
<dbReference type="GO" id="GO:0046872">
    <property type="term" value="F:metal ion binding"/>
    <property type="evidence" value="ECO:0007669"/>
    <property type="project" value="UniProtKB-KW"/>
</dbReference>
<feature type="transmembrane region" description="Helical" evidence="20">
    <location>
        <begin position="15"/>
        <end position="36"/>
    </location>
</feature>
<keyword evidence="15" id="KW-0408">Iron</keyword>
<evidence type="ECO:0000256" key="10">
    <source>
        <dbReference type="ARBA" id="ARBA00022714"/>
    </source>
</evidence>
<evidence type="ECO:0000256" key="19">
    <source>
        <dbReference type="ARBA" id="ARBA00029351"/>
    </source>
</evidence>
<dbReference type="GO" id="GO:0008121">
    <property type="term" value="F:quinol-cytochrome-c reductase activity"/>
    <property type="evidence" value="ECO:0007669"/>
    <property type="project" value="UniProtKB-EC"/>
</dbReference>
<organism evidence="23 24">
    <name type="scientific">Devosia oryzisoli</name>
    <dbReference type="NCBI Taxonomy" id="2774138"/>
    <lineage>
        <taxon>Bacteria</taxon>
        <taxon>Pseudomonadati</taxon>
        <taxon>Pseudomonadota</taxon>
        <taxon>Alphaproteobacteria</taxon>
        <taxon>Hyphomicrobiales</taxon>
        <taxon>Devosiaceae</taxon>
        <taxon>Devosia</taxon>
    </lineage>
</organism>
<keyword evidence="12" id="KW-1278">Translocase</keyword>
<evidence type="ECO:0000256" key="3">
    <source>
        <dbReference type="ARBA" id="ARBA00010651"/>
    </source>
</evidence>
<dbReference type="InterPro" id="IPR006317">
    <property type="entry name" value="Ubiquinol_cyt_c_Rdtase_Fe-S-su"/>
</dbReference>
<dbReference type="CDD" id="cd03470">
    <property type="entry name" value="Rieske_cytochrome_bc1"/>
    <property type="match status" value="1"/>
</dbReference>
<evidence type="ECO:0000256" key="6">
    <source>
        <dbReference type="ARBA" id="ARBA00019816"/>
    </source>
</evidence>
<evidence type="ECO:0000256" key="4">
    <source>
        <dbReference type="ARBA" id="ARBA00011649"/>
    </source>
</evidence>
<evidence type="ECO:0000256" key="20">
    <source>
        <dbReference type="RuleBase" id="RU004494"/>
    </source>
</evidence>
<comment type="similarity">
    <text evidence="3">Belongs to the Rieske iron-sulfur protein family.</text>
</comment>
<comment type="miscellaneous">
    <text evidence="20">The Rieske protein is a high potential 2Fe-2S protein.</text>
</comment>
<dbReference type="InterPro" id="IPR006311">
    <property type="entry name" value="TAT_signal"/>
</dbReference>
<keyword evidence="18" id="KW-1015">Disulfide bond</keyword>
<evidence type="ECO:0000256" key="11">
    <source>
        <dbReference type="ARBA" id="ARBA00022723"/>
    </source>
</evidence>
<evidence type="ECO:0000256" key="17">
    <source>
        <dbReference type="ARBA" id="ARBA00023136"/>
    </source>
</evidence>
<keyword evidence="11" id="KW-0479">Metal-binding</keyword>
<reference evidence="23" key="1">
    <citation type="submission" date="2020-09" db="EMBL/GenBank/DDBJ databases">
        <title>Genome seq and assembly of Devosia sp.</title>
        <authorList>
            <person name="Chhetri G."/>
        </authorList>
    </citation>
    <scope>NUCLEOTIDE SEQUENCE</scope>
    <source>
        <strain evidence="23">PTR5</strain>
    </source>
</reference>
<dbReference type="InterPro" id="IPR014349">
    <property type="entry name" value="Rieske_Fe-S_prot"/>
</dbReference>
<keyword evidence="10" id="KW-0001">2Fe-2S</keyword>
<evidence type="ECO:0000256" key="14">
    <source>
        <dbReference type="ARBA" id="ARBA00022989"/>
    </source>
</evidence>
<sequence length="175" mass="18971">MATQAEHSSTNRRDFLYVATGAVAGVGAAAVVWPLINQLNPDASTLALATIEYDISAIPEGQTVTITWRGLPVFVRHRTAAEVEEAKAVPLSELKDPETDEQRTKEGHEPWLIMIANCTHLGCVPTGEAGEFDGWFCPCHGSEYDTAGRIRKGPAPKNLVVPPYEFVSDTLVRIG</sequence>
<evidence type="ECO:0000313" key="24">
    <source>
        <dbReference type="Proteomes" id="UP000654108"/>
    </source>
</evidence>
<dbReference type="InterPro" id="IPR005805">
    <property type="entry name" value="Rieske_Fe-S_prot_C"/>
</dbReference>
<dbReference type="RefSeq" id="WP_191772056.1">
    <property type="nucleotide sequence ID" value="NZ_JACYFU010000001.1"/>
</dbReference>
<comment type="cofactor">
    <cofactor evidence="20">
        <name>[2Fe-2S] cluster</name>
        <dbReference type="ChEBI" id="CHEBI:190135"/>
    </cofactor>
    <text evidence="20">Binds 1 [2Fe-2S] cluster per subunit.</text>
</comment>
<dbReference type="Gene3D" id="2.102.10.10">
    <property type="entry name" value="Rieske [2Fe-2S] iron-sulphur domain"/>
    <property type="match status" value="1"/>
</dbReference>
<evidence type="ECO:0000259" key="22">
    <source>
        <dbReference type="PROSITE" id="PS51296"/>
    </source>
</evidence>
<dbReference type="EC" id="7.1.1.8" evidence="5 20"/>
<keyword evidence="16" id="KW-0411">Iron-sulfur</keyword>
<evidence type="ECO:0000256" key="21">
    <source>
        <dbReference type="RuleBase" id="RU004497"/>
    </source>
</evidence>
<keyword evidence="8" id="KW-1003">Cell membrane</keyword>
<keyword evidence="13 20" id="KW-0249">Electron transport</keyword>
<dbReference type="PANTHER" id="PTHR10134">
    <property type="entry name" value="CYTOCHROME B-C1 COMPLEX SUBUNIT RIESKE, MITOCHONDRIAL"/>
    <property type="match status" value="1"/>
</dbReference>
<dbReference type="NCBIfam" id="TIGR01409">
    <property type="entry name" value="TAT_signal_seq"/>
    <property type="match status" value="1"/>
</dbReference>
<dbReference type="Pfam" id="PF00355">
    <property type="entry name" value="Rieske"/>
    <property type="match status" value="1"/>
</dbReference>
<comment type="subcellular location">
    <subcellularLocation>
        <location evidence="2">Cell membrane</location>
        <topology evidence="2">Single-pass membrane protein</topology>
    </subcellularLocation>
</comment>
<dbReference type="PRINTS" id="PR00162">
    <property type="entry name" value="RIESKE"/>
</dbReference>
<evidence type="ECO:0000256" key="7">
    <source>
        <dbReference type="ARBA" id="ARBA00022448"/>
    </source>
</evidence>
<comment type="function">
    <text evidence="1">Component of the ubiquinol-cytochrome c reductase complex (complex III or cytochrome b-c1 complex), which is a respiratory chain that generates an electrochemical potential coupled to ATP synthesis.</text>
</comment>
<dbReference type="InterPro" id="IPR019546">
    <property type="entry name" value="TAT_signal_bac_arc"/>
</dbReference>
<keyword evidence="17 20" id="KW-0472">Membrane</keyword>
<proteinExistence type="inferred from homology"/>
<dbReference type="PROSITE" id="PS51296">
    <property type="entry name" value="RIESKE"/>
    <property type="match status" value="1"/>
</dbReference>
<dbReference type="NCBIfam" id="TIGR01416">
    <property type="entry name" value="Rieske_proteo"/>
    <property type="match status" value="1"/>
</dbReference>
<dbReference type="EMBL" id="JACYFU010000001">
    <property type="protein sequence ID" value="MBD8063927.1"/>
    <property type="molecule type" value="Genomic_DNA"/>
</dbReference>
<dbReference type="Gene3D" id="1.20.5.510">
    <property type="entry name" value="Single helix bin"/>
    <property type="match status" value="1"/>
</dbReference>
<accession>A0A927FR64</accession>
<evidence type="ECO:0000256" key="13">
    <source>
        <dbReference type="ARBA" id="ARBA00022982"/>
    </source>
</evidence>
<evidence type="ECO:0000256" key="1">
    <source>
        <dbReference type="ARBA" id="ARBA00002444"/>
    </source>
</evidence>
<comment type="subunit">
    <text evidence="4 21">The main subunits of complex b-c1 are: cytochrome b, cytochrome c1 and the Rieske protein.</text>
</comment>
<evidence type="ECO:0000256" key="5">
    <source>
        <dbReference type="ARBA" id="ARBA00012951"/>
    </source>
</evidence>
<gene>
    <name evidence="23" type="primary">petA</name>
    <name evidence="23" type="ORF">IC608_00370</name>
</gene>
<dbReference type="GO" id="GO:0051537">
    <property type="term" value="F:2 iron, 2 sulfur cluster binding"/>
    <property type="evidence" value="ECO:0007669"/>
    <property type="project" value="UniProtKB-KW"/>
</dbReference>
<comment type="catalytic activity">
    <reaction evidence="19 20">
        <text>a quinol + 2 Fe(III)-[cytochrome c](out) = a quinone + 2 Fe(II)-[cytochrome c](out) + 2 H(+)(out)</text>
        <dbReference type="Rhea" id="RHEA:11484"/>
        <dbReference type="Rhea" id="RHEA-COMP:10350"/>
        <dbReference type="Rhea" id="RHEA-COMP:14399"/>
        <dbReference type="ChEBI" id="CHEBI:15378"/>
        <dbReference type="ChEBI" id="CHEBI:24646"/>
        <dbReference type="ChEBI" id="CHEBI:29033"/>
        <dbReference type="ChEBI" id="CHEBI:29034"/>
        <dbReference type="ChEBI" id="CHEBI:132124"/>
        <dbReference type="EC" id="7.1.1.8"/>
    </reaction>
</comment>
<dbReference type="SUPFAM" id="SSF50022">
    <property type="entry name" value="ISP domain"/>
    <property type="match status" value="1"/>
</dbReference>
<protein>
    <recommendedName>
        <fullName evidence="6 20">Ubiquinol-cytochrome c reductase iron-sulfur subunit</fullName>
        <ecNumber evidence="5 20">7.1.1.8</ecNumber>
    </recommendedName>
</protein>
<evidence type="ECO:0000256" key="9">
    <source>
        <dbReference type="ARBA" id="ARBA00022692"/>
    </source>
</evidence>
<evidence type="ECO:0000256" key="16">
    <source>
        <dbReference type="ARBA" id="ARBA00023014"/>
    </source>
</evidence>
<dbReference type="InterPro" id="IPR036922">
    <property type="entry name" value="Rieske_2Fe-2S_sf"/>
</dbReference>
<evidence type="ECO:0000256" key="15">
    <source>
        <dbReference type="ARBA" id="ARBA00023004"/>
    </source>
</evidence>
<dbReference type="InterPro" id="IPR017941">
    <property type="entry name" value="Rieske_2Fe-2S"/>
</dbReference>
<dbReference type="PROSITE" id="PS51318">
    <property type="entry name" value="TAT"/>
    <property type="match status" value="1"/>
</dbReference>
<keyword evidence="24" id="KW-1185">Reference proteome</keyword>
<evidence type="ECO:0000256" key="18">
    <source>
        <dbReference type="ARBA" id="ARBA00023157"/>
    </source>
</evidence>
<dbReference type="Pfam" id="PF10399">
    <property type="entry name" value="UCR_Fe-S_N"/>
    <property type="match status" value="1"/>
</dbReference>
<dbReference type="GO" id="GO:0005886">
    <property type="term" value="C:plasma membrane"/>
    <property type="evidence" value="ECO:0007669"/>
    <property type="project" value="UniProtKB-SubCell"/>
</dbReference>
<evidence type="ECO:0000256" key="2">
    <source>
        <dbReference type="ARBA" id="ARBA00004162"/>
    </source>
</evidence>
<dbReference type="InterPro" id="IPR019470">
    <property type="entry name" value="Ubiq_cytC_Rdtase_Fe-S_su_TAT"/>
</dbReference>
<evidence type="ECO:0000313" key="23">
    <source>
        <dbReference type="EMBL" id="MBD8063927.1"/>
    </source>
</evidence>
<keyword evidence="9 20" id="KW-0812">Transmembrane</keyword>
<feature type="domain" description="Rieske" evidence="22">
    <location>
        <begin position="86"/>
        <end position="173"/>
    </location>
</feature>